<dbReference type="GO" id="GO:0101006">
    <property type="term" value="F:protein histidine phosphatase activity"/>
    <property type="evidence" value="ECO:0007669"/>
    <property type="project" value="TreeGrafter"/>
</dbReference>
<dbReference type="SUPFAM" id="SSF53254">
    <property type="entry name" value="Phosphoglycerate mutase-like"/>
    <property type="match status" value="1"/>
</dbReference>
<dbReference type="Pfam" id="PF00300">
    <property type="entry name" value="His_Phos_1"/>
    <property type="match status" value="1"/>
</dbReference>
<feature type="binding site" evidence="1">
    <location>
        <begin position="25"/>
        <end position="26"/>
    </location>
    <ligand>
        <name>substrate</name>
    </ligand>
</feature>
<protein>
    <submittedName>
        <fullName evidence="2">Phosphoglycerate mutase</fullName>
    </submittedName>
</protein>
<dbReference type="PANTHER" id="PTHR48100">
    <property type="entry name" value="BROAD-SPECIFICITY PHOSPHATASE YOR283W-RELATED"/>
    <property type="match status" value="1"/>
</dbReference>
<gene>
    <name evidence="2" type="ORF">NITFAB_1564</name>
</gene>
<dbReference type="Gene3D" id="3.40.50.1240">
    <property type="entry name" value="Phosphoglycerate mutase-like"/>
    <property type="match status" value="1"/>
</dbReference>
<organism evidence="2">
    <name type="scientific">Candidatus Nitrotoga fabula</name>
    <dbReference type="NCBI Taxonomy" id="2182327"/>
    <lineage>
        <taxon>Bacteria</taxon>
        <taxon>Pseudomonadati</taxon>
        <taxon>Pseudomonadota</taxon>
        <taxon>Betaproteobacteria</taxon>
        <taxon>Nitrosomonadales</taxon>
        <taxon>Gallionellaceae</taxon>
        <taxon>Candidatus Nitrotoga</taxon>
    </lineage>
</organism>
<proteinExistence type="predicted"/>
<sequence length="196" mass="22012">MSGALPNLYLVRHGETAWSISGQHTGRTDIPLTERGEHDALALSARLRGLSLTKVLSSPLQRAWRTGDLAGFGERMEPDADLMEWDYGAYEGRRTSDIRTEHPGWRLFEDGCPGGETLVEVSMRAERIITRVRALEGDVLVFAHRDIFRILIARWVALPALEARRLHLATASLSVLGYDHDLDEPVIRVLNDVRHP</sequence>
<dbReference type="GO" id="GO:0070297">
    <property type="term" value="P:regulation of phosphorelay signal transduction system"/>
    <property type="evidence" value="ECO:0007669"/>
    <property type="project" value="TreeGrafter"/>
</dbReference>
<dbReference type="EMBL" id="LS423452">
    <property type="protein sequence ID" value="SPS05974.1"/>
    <property type="molecule type" value="Genomic_DNA"/>
</dbReference>
<dbReference type="PANTHER" id="PTHR48100:SF15">
    <property type="entry name" value="SEDOHEPTULOSE 1,7-BISPHOSPHATASE"/>
    <property type="match status" value="1"/>
</dbReference>
<reference evidence="2" key="1">
    <citation type="submission" date="2018-05" db="EMBL/GenBank/DDBJ databases">
        <authorList>
            <person name="Lanie J.A."/>
            <person name="Ng W.-L."/>
            <person name="Kazmierczak K.M."/>
            <person name="Andrzejewski T.M."/>
            <person name="Davidsen T.M."/>
            <person name="Wayne K.J."/>
            <person name="Tettelin H."/>
            <person name="Glass J.I."/>
            <person name="Rusch D."/>
            <person name="Podicherti R."/>
            <person name="Tsui H.-C.T."/>
            <person name="Winkler M.E."/>
        </authorList>
    </citation>
    <scope>NUCLEOTIDE SEQUENCE</scope>
    <source>
        <strain evidence="2">KNB</strain>
    </source>
</reference>
<dbReference type="PIRSF" id="PIRSF000709">
    <property type="entry name" value="6PFK_2-Ptase"/>
    <property type="match status" value="1"/>
</dbReference>
<dbReference type="SMART" id="SM00855">
    <property type="entry name" value="PGAM"/>
    <property type="match status" value="1"/>
</dbReference>
<dbReference type="InterPro" id="IPR050275">
    <property type="entry name" value="PGM_Phosphatase"/>
</dbReference>
<feature type="binding site" evidence="1">
    <location>
        <position position="62"/>
    </location>
    <ligand>
        <name>substrate</name>
    </ligand>
</feature>
<dbReference type="InterPro" id="IPR013078">
    <property type="entry name" value="His_Pase_superF_clade-1"/>
</dbReference>
<evidence type="ECO:0000256" key="1">
    <source>
        <dbReference type="PIRSR" id="PIRSR613078-2"/>
    </source>
</evidence>
<dbReference type="InterPro" id="IPR029033">
    <property type="entry name" value="His_PPase_superfam"/>
</dbReference>
<name>A0A2X0RE77_9PROT</name>
<dbReference type="CDD" id="cd07067">
    <property type="entry name" value="HP_PGM_like"/>
    <property type="match status" value="1"/>
</dbReference>
<evidence type="ECO:0000313" key="2">
    <source>
        <dbReference type="EMBL" id="SPS05974.1"/>
    </source>
</evidence>
<accession>A0A2X0RE77</accession>
<dbReference type="AlphaFoldDB" id="A0A2X0RE77"/>